<dbReference type="InterPro" id="IPR029510">
    <property type="entry name" value="Ald_DH_CS_GLU"/>
</dbReference>
<comment type="similarity">
    <text evidence="1 4">Belongs to the aldehyde dehydrogenase family.</text>
</comment>
<dbReference type="InterPro" id="IPR050740">
    <property type="entry name" value="Aldehyde_DH_Superfamily"/>
</dbReference>
<dbReference type="NCBIfam" id="NF007497">
    <property type="entry name" value="PRK10090.1"/>
    <property type="match status" value="1"/>
</dbReference>
<evidence type="ECO:0000313" key="7">
    <source>
        <dbReference type="Proteomes" id="UP000305202"/>
    </source>
</evidence>
<feature type="active site" evidence="3">
    <location>
        <position position="250"/>
    </location>
</feature>
<sequence length="480" mass="52364">MTVKQQCLYIDGQFIPNPTDKWIDVLNPATEDVISQIPDAGEQEVRSAIDAAERAQGEWEETPAQERGLWLRKIAAGIRERERELTDIIVAEGGKTQGLANTEVLFTADYLDYMAEWARRYEGEIVQSDRRNETILIFKKAIGVTTGILPWNFPFFLIARKAAPALVTGNTIVIKPSQLTPNNAIAFAEIVHHIGLPKGVFNVVTGRGSVVGKELAANPKVGMVSLTGSVAAGEQTMAAAAKNITKVSLELGGKAPAIVMADADLDLAVKSILDSRIINTGQVCNCAERVYVQEQIKDAFVAKMAEAFKSVRYGDPAREQAVAMGPLIDAASRQSVRDKVDKAVKQGARLLVGGDYPQGKGYFFPPTLLTEVRQDMDIMHEETFGPVLPIASFGTLAEAVAMANDCEYGLTSSIYTTNLNTAMLAIKQLKFGETYINRENFEAMQGFHAGWRKSGVGGADGRHGLEEYLQTQVVYLQYQA</sequence>
<gene>
    <name evidence="6" type="primary">aldA</name>
    <name evidence="6" type="ORF">FCN80_10960</name>
</gene>
<reference evidence="6 7" key="1">
    <citation type="submission" date="2019-04" db="EMBL/GenBank/DDBJ databases">
        <authorList>
            <person name="Li M."/>
            <person name="Gao C."/>
        </authorList>
    </citation>
    <scope>NUCLEOTIDE SEQUENCE [LARGE SCALE GENOMIC DNA]</scope>
    <source>
        <strain evidence="6 7">BGMRC 2031</strain>
    </source>
</reference>
<accession>A0ABY2SL48</accession>
<evidence type="ECO:0000256" key="1">
    <source>
        <dbReference type="ARBA" id="ARBA00009986"/>
    </source>
</evidence>
<dbReference type="InterPro" id="IPR016161">
    <property type="entry name" value="Ald_DH/histidinol_DH"/>
</dbReference>
<dbReference type="PANTHER" id="PTHR43353">
    <property type="entry name" value="SUCCINATE-SEMIALDEHYDE DEHYDROGENASE, MITOCHONDRIAL"/>
    <property type="match status" value="1"/>
</dbReference>
<keyword evidence="2 4" id="KW-0560">Oxidoreductase</keyword>
<dbReference type="PANTHER" id="PTHR43353:SF5">
    <property type="entry name" value="SUCCINATE-SEMIALDEHYDE DEHYDROGENASE, MITOCHONDRIAL"/>
    <property type="match status" value="1"/>
</dbReference>
<proteinExistence type="inferred from homology"/>
<dbReference type="InterPro" id="IPR016163">
    <property type="entry name" value="Ald_DH_C"/>
</dbReference>
<dbReference type="SUPFAM" id="SSF53720">
    <property type="entry name" value="ALDH-like"/>
    <property type="match status" value="1"/>
</dbReference>
<evidence type="ECO:0000256" key="3">
    <source>
        <dbReference type="PROSITE-ProRule" id="PRU10007"/>
    </source>
</evidence>
<evidence type="ECO:0000256" key="2">
    <source>
        <dbReference type="ARBA" id="ARBA00023002"/>
    </source>
</evidence>
<dbReference type="CDD" id="cd07088">
    <property type="entry name" value="ALDH_LactADH-AldA"/>
    <property type="match status" value="1"/>
</dbReference>
<comment type="caution">
    <text evidence="6">The sequence shown here is derived from an EMBL/GenBank/DDBJ whole genome shotgun (WGS) entry which is preliminary data.</text>
</comment>
<organism evidence="6 7">
    <name type="scientific">Martelella alba</name>
    <dbReference type="NCBI Taxonomy" id="2590451"/>
    <lineage>
        <taxon>Bacteria</taxon>
        <taxon>Pseudomonadati</taxon>
        <taxon>Pseudomonadota</taxon>
        <taxon>Alphaproteobacteria</taxon>
        <taxon>Hyphomicrobiales</taxon>
        <taxon>Aurantimonadaceae</taxon>
        <taxon>Martelella</taxon>
    </lineage>
</organism>
<dbReference type="Pfam" id="PF00171">
    <property type="entry name" value="Aldedh"/>
    <property type="match status" value="1"/>
</dbReference>
<evidence type="ECO:0000256" key="4">
    <source>
        <dbReference type="RuleBase" id="RU003345"/>
    </source>
</evidence>
<evidence type="ECO:0000259" key="5">
    <source>
        <dbReference type="Pfam" id="PF00171"/>
    </source>
</evidence>
<dbReference type="Proteomes" id="UP000305202">
    <property type="component" value="Unassembled WGS sequence"/>
</dbReference>
<protein>
    <submittedName>
        <fullName evidence="6">Aldehyde dehydrogenase</fullName>
    </submittedName>
</protein>
<dbReference type="EMBL" id="SZPQ01000014">
    <property type="protein sequence ID" value="TKI06348.1"/>
    <property type="molecule type" value="Genomic_DNA"/>
</dbReference>
<evidence type="ECO:0000313" key="6">
    <source>
        <dbReference type="EMBL" id="TKI06348.1"/>
    </source>
</evidence>
<keyword evidence="7" id="KW-1185">Reference proteome</keyword>
<dbReference type="RefSeq" id="WP_136990195.1">
    <property type="nucleotide sequence ID" value="NZ_SZPQ01000014.1"/>
</dbReference>
<dbReference type="InterPro" id="IPR016162">
    <property type="entry name" value="Ald_DH_N"/>
</dbReference>
<feature type="domain" description="Aldehyde dehydrogenase" evidence="5">
    <location>
        <begin position="19"/>
        <end position="474"/>
    </location>
</feature>
<dbReference type="InterPro" id="IPR015590">
    <property type="entry name" value="Aldehyde_DH_dom"/>
</dbReference>
<name>A0ABY2SL48_9HYPH</name>
<dbReference type="Gene3D" id="3.40.605.10">
    <property type="entry name" value="Aldehyde Dehydrogenase, Chain A, domain 1"/>
    <property type="match status" value="1"/>
</dbReference>
<dbReference type="Gene3D" id="3.40.309.10">
    <property type="entry name" value="Aldehyde Dehydrogenase, Chain A, domain 2"/>
    <property type="match status" value="1"/>
</dbReference>
<dbReference type="PROSITE" id="PS00687">
    <property type="entry name" value="ALDEHYDE_DEHYDR_GLU"/>
    <property type="match status" value="1"/>
</dbReference>